<dbReference type="InterPro" id="IPR003663">
    <property type="entry name" value="Sugar/inositol_transpt"/>
</dbReference>
<feature type="signal peptide" evidence="6">
    <location>
        <begin position="1"/>
        <end position="18"/>
    </location>
</feature>
<evidence type="ECO:0000313" key="7">
    <source>
        <dbReference type="EMBL" id="KAK8876073.1"/>
    </source>
</evidence>
<dbReference type="PRINTS" id="PR00171">
    <property type="entry name" value="SUGRTRNSPORT"/>
</dbReference>
<name>A0ABR2JDP9_9EUKA</name>
<evidence type="ECO:0000256" key="5">
    <source>
        <dbReference type="SAM" id="Phobius"/>
    </source>
</evidence>
<dbReference type="InterPro" id="IPR036259">
    <property type="entry name" value="MFS_trans_sf"/>
</dbReference>
<dbReference type="Pfam" id="PF00083">
    <property type="entry name" value="Sugar_tr"/>
    <property type="match status" value="1"/>
</dbReference>
<dbReference type="SUPFAM" id="SSF103473">
    <property type="entry name" value="MFS general substrate transporter"/>
    <property type="match status" value="1"/>
</dbReference>
<keyword evidence="8" id="KW-1185">Reference proteome</keyword>
<proteinExistence type="predicted"/>
<evidence type="ECO:0000256" key="2">
    <source>
        <dbReference type="ARBA" id="ARBA00022692"/>
    </source>
</evidence>
<feature type="transmembrane region" description="Helical" evidence="5">
    <location>
        <begin position="165"/>
        <end position="189"/>
    </location>
</feature>
<evidence type="ECO:0000256" key="4">
    <source>
        <dbReference type="ARBA" id="ARBA00023136"/>
    </source>
</evidence>
<dbReference type="InterPro" id="IPR050549">
    <property type="entry name" value="MFS_Trehalose_Transporter"/>
</dbReference>
<accession>A0ABR2JDP9</accession>
<organism evidence="7 8">
    <name type="scientific">Tritrichomonas musculus</name>
    <dbReference type="NCBI Taxonomy" id="1915356"/>
    <lineage>
        <taxon>Eukaryota</taxon>
        <taxon>Metamonada</taxon>
        <taxon>Parabasalia</taxon>
        <taxon>Tritrichomonadida</taxon>
        <taxon>Tritrichomonadidae</taxon>
        <taxon>Tritrichomonas</taxon>
    </lineage>
</organism>
<evidence type="ECO:0000256" key="6">
    <source>
        <dbReference type="SAM" id="SignalP"/>
    </source>
</evidence>
<keyword evidence="3 5" id="KW-1133">Transmembrane helix</keyword>
<evidence type="ECO:0000256" key="1">
    <source>
        <dbReference type="ARBA" id="ARBA00004141"/>
    </source>
</evidence>
<comment type="subcellular location">
    <subcellularLocation>
        <location evidence="1">Membrane</location>
        <topology evidence="1">Multi-pass membrane protein</topology>
    </subcellularLocation>
</comment>
<feature type="chain" id="PRO_5045201310" evidence="6">
    <location>
        <begin position="19"/>
        <end position="266"/>
    </location>
</feature>
<protein>
    <submittedName>
        <fullName evidence="7">Glucose import</fullName>
    </submittedName>
</protein>
<dbReference type="InterPro" id="IPR005828">
    <property type="entry name" value="MFS_sugar_transport-like"/>
</dbReference>
<feature type="transmembrane region" description="Helical" evidence="5">
    <location>
        <begin position="201"/>
        <end position="224"/>
    </location>
</feature>
<sequence>MALVGAVFCLLHSIFIWFTPEHNEINTHPNLDYEISLYNSDFNSDKKYHSLKPKCTNCFKSGHESIFQRKYAFKLFSGMMMMIFQQFCGINALNANLAHVMEKTGLHFHPNLKSAISTTAQWLGVFISSFILDACGRKSIWILSVTGITIGLAMYSASLKTDVRGWFSALCSLLIMVFFGVGFGPIPWFIGYEMFPNDVRIMGQAMINFSAMIASFAIAFVNPIMTEELGAFYSNIIYMSITFFSIFFGIWCVIDPEENTSLITVL</sequence>
<keyword evidence="4 5" id="KW-0472">Membrane</keyword>
<comment type="caution">
    <text evidence="7">The sequence shown here is derived from an EMBL/GenBank/DDBJ whole genome shotgun (WGS) entry which is preliminary data.</text>
</comment>
<dbReference type="PANTHER" id="PTHR48021:SF1">
    <property type="entry name" value="GH07001P-RELATED"/>
    <property type="match status" value="1"/>
</dbReference>
<evidence type="ECO:0000256" key="3">
    <source>
        <dbReference type="ARBA" id="ARBA00022989"/>
    </source>
</evidence>
<dbReference type="Proteomes" id="UP001470230">
    <property type="component" value="Unassembled WGS sequence"/>
</dbReference>
<reference evidence="7 8" key="1">
    <citation type="submission" date="2024-04" db="EMBL/GenBank/DDBJ databases">
        <title>Tritrichomonas musculus Genome.</title>
        <authorList>
            <person name="Alves-Ferreira E."/>
            <person name="Grigg M."/>
            <person name="Lorenzi H."/>
            <person name="Galac M."/>
        </authorList>
    </citation>
    <scope>NUCLEOTIDE SEQUENCE [LARGE SCALE GENOMIC DNA]</scope>
    <source>
        <strain evidence="7 8">EAF2021</strain>
    </source>
</reference>
<evidence type="ECO:0000313" key="8">
    <source>
        <dbReference type="Proteomes" id="UP001470230"/>
    </source>
</evidence>
<dbReference type="EMBL" id="JAPFFF010000012">
    <property type="protein sequence ID" value="KAK8876073.1"/>
    <property type="molecule type" value="Genomic_DNA"/>
</dbReference>
<feature type="transmembrane region" description="Helical" evidence="5">
    <location>
        <begin position="139"/>
        <end position="159"/>
    </location>
</feature>
<dbReference type="Gene3D" id="1.20.1250.20">
    <property type="entry name" value="MFS general substrate transporter like domains"/>
    <property type="match status" value="1"/>
</dbReference>
<feature type="transmembrane region" description="Helical" evidence="5">
    <location>
        <begin position="236"/>
        <end position="254"/>
    </location>
</feature>
<keyword evidence="6" id="KW-0732">Signal</keyword>
<gene>
    <name evidence="7" type="ORF">M9Y10_006257</name>
</gene>
<dbReference type="PANTHER" id="PTHR48021">
    <property type="match status" value="1"/>
</dbReference>
<keyword evidence="2 5" id="KW-0812">Transmembrane</keyword>